<keyword evidence="2" id="KW-0804">Transcription</keyword>
<sequence length="617" mass="72821">MRKELSEKLQFLDRKPRLKTLFLLLFRSEGYVTSESIAAKLSVSSRTIKSDLAELKIALADIGDIVAKRAHGFKLVIHNSQLEQHIKEIFQIFPTSKVENSRDAHVLYILRRLLTSVQELRMEDFQRELLTTHSLTEELREVKKMLERYQLKLVTRPKHGMAIVGPRFKKLMLTVRVYRYFDMYFQTYSGISRYDELFKCSVEDREKIRKIVLVSITKSRIVFSDLNLERFILYLIYLRNNLSKEPFDLPDIPFEVELTDEYRLVVEILNKLSNVLSGFDFSQEEIILLSYIAVISTDLYRFADCSTENYNALIPLAREGRNFLMKEMSRYLRVDFFEDYTCFKDSFKIMIPISLKMFLGVSDSIDIRYRDFSSSNSNPVLRFYIQALSKKFYSQFGYEFSNRELDLLFTTFLGVLNRVVLDVRRLNVAIIAIDGRLSTQQLKFNLKHYFDDFIEKIETKTLYELNFLKEKQYDYYICSGIGEQLTIPWEPKYFVSDDVSEFDYDDSFRKIFFDAYSYDRILPPISISQTEVFGYPDGDVIDVEKGEVKIRFLIHLDSENEEICVYRDHMSQYIISVAVDVRDNFQKLKMLFNVLNSMVEASDVLLKENVTYRDLLS</sequence>
<evidence type="ECO:0000256" key="1">
    <source>
        <dbReference type="ARBA" id="ARBA00023015"/>
    </source>
</evidence>
<dbReference type="Pfam" id="PF08279">
    <property type="entry name" value="HTH_11"/>
    <property type="match status" value="1"/>
</dbReference>
<keyword evidence="5" id="KW-1185">Reference proteome</keyword>
<proteinExistence type="predicted"/>
<dbReference type="PANTHER" id="PTHR30185:SF18">
    <property type="entry name" value="TRANSCRIPTIONAL REGULATOR MTLR"/>
    <property type="match status" value="1"/>
</dbReference>
<dbReference type="InterPro" id="IPR013196">
    <property type="entry name" value="HTH_11"/>
</dbReference>
<name>A0A7Z0LDE6_9STRE</name>
<dbReference type="Gene3D" id="1.10.10.10">
    <property type="entry name" value="Winged helix-like DNA-binding domain superfamily/Winged helix DNA-binding domain"/>
    <property type="match status" value="1"/>
</dbReference>
<dbReference type="InterPro" id="IPR050661">
    <property type="entry name" value="BglG_antiterminators"/>
</dbReference>
<evidence type="ECO:0000259" key="3">
    <source>
        <dbReference type="Pfam" id="PF08279"/>
    </source>
</evidence>
<dbReference type="AlphaFoldDB" id="A0A7Z0LDE6"/>
<reference evidence="4 5" key="1">
    <citation type="submission" date="2020-07" db="EMBL/GenBank/DDBJ databases">
        <title>MOT database genomes.</title>
        <authorList>
            <person name="Joseph S."/>
            <person name="Aduse-Opoku J."/>
            <person name="Hashim A."/>
            <person name="Wade W."/>
            <person name="Curtis M."/>
        </authorList>
    </citation>
    <scope>NUCLEOTIDE SEQUENCE [LARGE SCALE GENOMIC DNA]</scope>
    <source>
        <strain evidence="4 5">CCW311</strain>
    </source>
</reference>
<dbReference type="EMBL" id="JACBYG010000058">
    <property type="protein sequence ID" value="NYS49408.1"/>
    <property type="molecule type" value="Genomic_DNA"/>
</dbReference>
<dbReference type="PANTHER" id="PTHR30185">
    <property type="entry name" value="CRYPTIC BETA-GLUCOSIDE BGL OPERON ANTITERMINATOR"/>
    <property type="match status" value="1"/>
</dbReference>
<accession>A0A7Z0LDE6</accession>
<comment type="caution">
    <text evidence="4">The sequence shown here is derived from an EMBL/GenBank/DDBJ whole genome shotgun (WGS) entry which is preliminary data.</text>
</comment>
<organism evidence="4 5">
    <name type="scientific">Streptococcus danieliae</name>
    <dbReference type="NCBI Taxonomy" id="747656"/>
    <lineage>
        <taxon>Bacteria</taxon>
        <taxon>Bacillati</taxon>
        <taxon>Bacillota</taxon>
        <taxon>Bacilli</taxon>
        <taxon>Lactobacillales</taxon>
        <taxon>Streptococcaceae</taxon>
        <taxon>Streptococcus</taxon>
    </lineage>
</organism>
<gene>
    <name evidence="4" type="ORF">HZY93_05430</name>
</gene>
<feature type="domain" description="Helix-turn-helix type 11" evidence="3">
    <location>
        <begin position="17"/>
        <end position="69"/>
    </location>
</feature>
<dbReference type="InterPro" id="IPR036388">
    <property type="entry name" value="WH-like_DNA-bd_sf"/>
</dbReference>
<evidence type="ECO:0000256" key="2">
    <source>
        <dbReference type="ARBA" id="ARBA00023163"/>
    </source>
</evidence>
<protein>
    <submittedName>
        <fullName evidence="4">HTH domain-containing protein</fullName>
    </submittedName>
</protein>
<evidence type="ECO:0000313" key="5">
    <source>
        <dbReference type="Proteomes" id="UP000563349"/>
    </source>
</evidence>
<dbReference type="Proteomes" id="UP000563349">
    <property type="component" value="Unassembled WGS sequence"/>
</dbReference>
<dbReference type="RefSeq" id="WP_179923989.1">
    <property type="nucleotide sequence ID" value="NZ_CP128228.1"/>
</dbReference>
<keyword evidence="1" id="KW-0805">Transcription regulation</keyword>
<evidence type="ECO:0000313" key="4">
    <source>
        <dbReference type="EMBL" id="NYS49408.1"/>
    </source>
</evidence>